<reference evidence="3" key="2">
    <citation type="submission" date="2025-08" db="UniProtKB">
        <authorList>
            <consortium name="Ensembl"/>
        </authorList>
    </citation>
    <scope>IDENTIFICATION</scope>
</reference>
<feature type="compositionally biased region" description="Basic and acidic residues" evidence="1">
    <location>
        <begin position="48"/>
        <end position="59"/>
    </location>
</feature>
<keyword evidence="2" id="KW-0472">Membrane</keyword>
<name>A0A673TVL9_SURSU</name>
<keyword evidence="4" id="KW-1185">Reference proteome</keyword>
<evidence type="ECO:0000256" key="2">
    <source>
        <dbReference type="SAM" id="Phobius"/>
    </source>
</evidence>
<feature type="transmembrane region" description="Helical" evidence="2">
    <location>
        <begin position="75"/>
        <end position="97"/>
    </location>
</feature>
<keyword evidence="2" id="KW-0812">Transmembrane</keyword>
<dbReference type="Proteomes" id="UP000472268">
    <property type="component" value="Chromosome 8"/>
</dbReference>
<feature type="region of interest" description="Disordered" evidence="1">
    <location>
        <begin position="21"/>
        <end position="67"/>
    </location>
</feature>
<reference evidence="3 4" key="1">
    <citation type="submission" date="2019-05" db="EMBL/GenBank/DDBJ databases">
        <title>A Chromosome-scale Meerkat (S. suricatta) Genome Assembly.</title>
        <authorList>
            <person name="Dudchenko O."/>
            <person name="Lieberman Aiden E."/>
            <person name="Tung J."/>
            <person name="Barreiro L.B."/>
            <person name="Clutton-Brock T.H."/>
        </authorList>
    </citation>
    <scope>NUCLEOTIDE SEQUENCE [LARGE SCALE GENOMIC DNA]</scope>
</reference>
<evidence type="ECO:0000256" key="1">
    <source>
        <dbReference type="SAM" id="MobiDB-lite"/>
    </source>
</evidence>
<dbReference type="OMA" id="AGCSICY"/>
<accession>A0A673TVL9</accession>
<evidence type="ECO:0000313" key="3">
    <source>
        <dbReference type="Ensembl" id="ENSSSUP00005013049.1"/>
    </source>
</evidence>
<dbReference type="AlphaFoldDB" id="A0A673TVL9"/>
<dbReference type="Ensembl" id="ENSSSUT00005014916.1">
    <property type="protein sequence ID" value="ENSSSUP00005013049.1"/>
    <property type="gene ID" value="ENSSSUG00005008391.1"/>
</dbReference>
<sequence length="144" mass="14224">IGLCADSSELGACPSLVPSQAVGTAGHTSKPLTLSPALGSAGSLQRGAEGRPPEGRAPEQWDTAASLGGPPLQGAALVSLLVLAPAGVLVGLSWCCCSSSWRARRAGALGLCPSCAVCYTRLGQVAPGGLQMSRPALQGQGGHP</sequence>
<evidence type="ECO:0000313" key="4">
    <source>
        <dbReference type="Proteomes" id="UP000472268"/>
    </source>
</evidence>
<proteinExistence type="predicted"/>
<feature type="compositionally biased region" description="Polar residues" evidence="1">
    <location>
        <begin position="21"/>
        <end position="32"/>
    </location>
</feature>
<protein>
    <submittedName>
        <fullName evidence="3">Uncharacterized protein</fullName>
    </submittedName>
</protein>
<reference evidence="3" key="3">
    <citation type="submission" date="2025-09" db="UniProtKB">
        <authorList>
            <consortium name="Ensembl"/>
        </authorList>
    </citation>
    <scope>IDENTIFICATION</scope>
</reference>
<keyword evidence="2" id="KW-1133">Transmembrane helix</keyword>
<organism evidence="3 4">
    <name type="scientific">Suricata suricatta</name>
    <name type="common">Meerkat</name>
    <dbReference type="NCBI Taxonomy" id="37032"/>
    <lineage>
        <taxon>Eukaryota</taxon>
        <taxon>Metazoa</taxon>
        <taxon>Chordata</taxon>
        <taxon>Craniata</taxon>
        <taxon>Vertebrata</taxon>
        <taxon>Euteleostomi</taxon>
        <taxon>Mammalia</taxon>
        <taxon>Eutheria</taxon>
        <taxon>Laurasiatheria</taxon>
        <taxon>Carnivora</taxon>
        <taxon>Feliformia</taxon>
        <taxon>Herpestidae</taxon>
        <taxon>Suricata</taxon>
    </lineage>
</organism>